<dbReference type="AlphaFoldDB" id="A0A7X1XJU0"/>
<dbReference type="EMBL" id="WIWI01000201">
    <property type="protein sequence ID" value="MQT92890.1"/>
    <property type="molecule type" value="Genomic_DNA"/>
</dbReference>
<name>A0A7X1XJU0_9PSED</name>
<reference evidence="2 3" key="1">
    <citation type="submission" date="2019-10" db="EMBL/GenBank/DDBJ databases">
        <title>Evaluation of single-gene subtyping targets for Pseudomonas.</title>
        <authorList>
            <person name="Reichler S.J."/>
            <person name="Orsi R.H."/>
            <person name="Wiedmann M."/>
            <person name="Martin N.H."/>
            <person name="Murphy S.I."/>
        </authorList>
    </citation>
    <scope>NUCLEOTIDE SEQUENCE [LARGE SCALE GENOMIC DNA]</scope>
    <source>
        <strain evidence="2 3">FSL R10-3254</strain>
    </source>
</reference>
<feature type="region of interest" description="Disordered" evidence="1">
    <location>
        <begin position="83"/>
        <end position="106"/>
    </location>
</feature>
<protein>
    <submittedName>
        <fullName evidence="2">Uncharacterized protein</fullName>
    </submittedName>
</protein>
<proteinExistence type="predicted"/>
<gene>
    <name evidence="2" type="ORF">GHO39_27875</name>
</gene>
<evidence type="ECO:0000256" key="1">
    <source>
        <dbReference type="SAM" id="MobiDB-lite"/>
    </source>
</evidence>
<accession>A0A7X1XJU0</accession>
<sequence>MMLPLQFNNRVALRSCNRQFLNFDVEKKSAQFRNLVYYLTQDGNRVLINGEPVKIKFPDTNGKNSNPAEVRPNSAGMYALRDLREKAEAIRPPPKPKAQSRIKNRP</sequence>
<dbReference type="RefSeq" id="WP_153331048.1">
    <property type="nucleotide sequence ID" value="NZ_WIWI01000201.1"/>
</dbReference>
<comment type="caution">
    <text evidence="2">The sequence shown here is derived from an EMBL/GenBank/DDBJ whole genome shotgun (WGS) entry which is preliminary data.</text>
</comment>
<evidence type="ECO:0000313" key="2">
    <source>
        <dbReference type="EMBL" id="MQT92890.1"/>
    </source>
</evidence>
<organism evidence="2 3">
    <name type="scientific">Pseudomonas helleri</name>
    <dbReference type="NCBI Taxonomy" id="1608996"/>
    <lineage>
        <taxon>Bacteria</taxon>
        <taxon>Pseudomonadati</taxon>
        <taxon>Pseudomonadota</taxon>
        <taxon>Gammaproteobacteria</taxon>
        <taxon>Pseudomonadales</taxon>
        <taxon>Pseudomonadaceae</taxon>
        <taxon>Pseudomonas</taxon>
    </lineage>
</organism>
<dbReference type="Proteomes" id="UP000489190">
    <property type="component" value="Unassembled WGS sequence"/>
</dbReference>
<evidence type="ECO:0000313" key="3">
    <source>
        <dbReference type="Proteomes" id="UP000489190"/>
    </source>
</evidence>